<comment type="caution">
    <text evidence="2">The sequence shown here is derived from an EMBL/GenBank/DDBJ whole genome shotgun (WGS) entry which is preliminary data.</text>
</comment>
<evidence type="ECO:0008006" key="4">
    <source>
        <dbReference type="Google" id="ProtNLM"/>
    </source>
</evidence>
<dbReference type="RefSeq" id="WP_170087097.1">
    <property type="nucleotide sequence ID" value="NZ_JABAFG010000002.1"/>
</dbReference>
<proteinExistence type="predicted"/>
<dbReference type="AlphaFoldDB" id="A0A848BM52"/>
<sequence>MKDTTYSLFRSHAWCPWLALLCAIGWSLAYPLIKAGYGYIGIGDDLGSKVVFAGIRFFFAGLILLIAGNGRCFPGQPAGAAAGRIS</sequence>
<evidence type="ECO:0000313" key="2">
    <source>
        <dbReference type="EMBL" id="NME27331.1"/>
    </source>
</evidence>
<dbReference type="Proteomes" id="UP000591071">
    <property type="component" value="Unassembled WGS sequence"/>
</dbReference>
<feature type="transmembrane region" description="Helical" evidence="1">
    <location>
        <begin position="12"/>
        <end position="30"/>
    </location>
</feature>
<evidence type="ECO:0000313" key="3">
    <source>
        <dbReference type="Proteomes" id="UP000591071"/>
    </source>
</evidence>
<accession>A0A848BM52</accession>
<keyword evidence="1" id="KW-1133">Transmembrane helix</keyword>
<dbReference type="EMBL" id="JABAFG010000002">
    <property type="protein sequence ID" value="NME27331.1"/>
    <property type="molecule type" value="Genomic_DNA"/>
</dbReference>
<evidence type="ECO:0000256" key="1">
    <source>
        <dbReference type="SAM" id="Phobius"/>
    </source>
</evidence>
<gene>
    <name evidence="2" type="ORF">HF872_01620</name>
</gene>
<organism evidence="2 3">
    <name type="scientific">Megasphaera hexanoica</name>
    <dbReference type="NCBI Taxonomy" id="1675036"/>
    <lineage>
        <taxon>Bacteria</taxon>
        <taxon>Bacillati</taxon>
        <taxon>Bacillota</taxon>
        <taxon>Negativicutes</taxon>
        <taxon>Veillonellales</taxon>
        <taxon>Veillonellaceae</taxon>
        <taxon>Megasphaera</taxon>
    </lineage>
</organism>
<reference evidence="2 3" key="1">
    <citation type="submission" date="2020-04" db="EMBL/GenBank/DDBJ databases">
        <authorList>
            <person name="Hitch T.C.A."/>
            <person name="Wylensek D."/>
            <person name="Clavel T."/>
        </authorList>
    </citation>
    <scope>NUCLEOTIDE SEQUENCE [LARGE SCALE GENOMIC DNA]</scope>
    <source>
        <strain evidence="2 3">Oil-RF-744-FAT-WT-6-1</strain>
    </source>
</reference>
<keyword evidence="1" id="KW-0812">Transmembrane</keyword>
<protein>
    <recommendedName>
        <fullName evidence="4">EamA domain-containing protein</fullName>
    </recommendedName>
</protein>
<name>A0A848BM52_9FIRM</name>
<keyword evidence="1" id="KW-0472">Membrane</keyword>
<feature type="transmembrane region" description="Helical" evidence="1">
    <location>
        <begin position="50"/>
        <end position="67"/>
    </location>
</feature>